<evidence type="ECO:0000259" key="1">
    <source>
        <dbReference type="Pfam" id="PF06418"/>
    </source>
</evidence>
<gene>
    <name evidence="2" type="ORF">LCGC14_1842490</name>
</gene>
<accession>A0A0F9GCS7</accession>
<dbReference type="Gene3D" id="3.40.50.300">
    <property type="entry name" value="P-loop containing nucleotide triphosphate hydrolases"/>
    <property type="match status" value="1"/>
</dbReference>
<protein>
    <recommendedName>
        <fullName evidence="1">CTP synthase N-terminal domain-containing protein</fullName>
    </recommendedName>
</protein>
<organism evidence="2">
    <name type="scientific">marine sediment metagenome</name>
    <dbReference type="NCBI Taxonomy" id="412755"/>
    <lineage>
        <taxon>unclassified sequences</taxon>
        <taxon>metagenomes</taxon>
        <taxon>ecological metagenomes</taxon>
    </lineage>
</organism>
<dbReference type="GO" id="GO:0006221">
    <property type="term" value="P:pyrimidine nucleotide biosynthetic process"/>
    <property type="evidence" value="ECO:0007669"/>
    <property type="project" value="InterPro"/>
</dbReference>
<dbReference type="Pfam" id="PF06418">
    <property type="entry name" value="CTP_synth_N"/>
    <property type="match status" value="1"/>
</dbReference>
<dbReference type="InterPro" id="IPR027417">
    <property type="entry name" value="P-loop_NTPase"/>
</dbReference>
<feature type="non-terminal residue" evidence="2">
    <location>
        <position position="1"/>
    </location>
</feature>
<sequence>RIYSDIIAKERRGDFLGKTVQVVPHLTDEVISIIMRGAEKVDADIAVVEVKWYINQLIDLAK</sequence>
<dbReference type="SUPFAM" id="SSF52540">
    <property type="entry name" value="P-loop containing nucleoside triphosphate hydrolases"/>
    <property type="match status" value="1"/>
</dbReference>
<comment type="caution">
    <text evidence="2">The sequence shown here is derived from an EMBL/GenBank/DDBJ whole genome shotgun (WGS) entry which is preliminary data.</text>
</comment>
<proteinExistence type="predicted"/>
<dbReference type="InterPro" id="IPR017456">
    <property type="entry name" value="CTP_synthase_N"/>
</dbReference>
<dbReference type="AlphaFoldDB" id="A0A0F9GCS7"/>
<dbReference type="GO" id="GO:0003883">
    <property type="term" value="F:CTP synthase activity"/>
    <property type="evidence" value="ECO:0007669"/>
    <property type="project" value="InterPro"/>
</dbReference>
<evidence type="ECO:0000313" key="2">
    <source>
        <dbReference type="EMBL" id="KKL96639.1"/>
    </source>
</evidence>
<name>A0A0F9GCS7_9ZZZZ</name>
<reference evidence="2" key="1">
    <citation type="journal article" date="2015" name="Nature">
        <title>Complex archaea that bridge the gap between prokaryotes and eukaryotes.</title>
        <authorList>
            <person name="Spang A."/>
            <person name="Saw J.H."/>
            <person name="Jorgensen S.L."/>
            <person name="Zaremba-Niedzwiedzka K."/>
            <person name="Martijn J."/>
            <person name="Lind A.E."/>
            <person name="van Eijk R."/>
            <person name="Schleper C."/>
            <person name="Guy L."/>
            <person name="Ettema T.J."/>
        </authorList>
    </citation>
    <scope>NUCLEOTIDE SEQUENCE</scope>
</reference>
<feature type="domain" description="CTP synthase N-terminal" evidence="1">
    <location>
        <begin position="1"/>
        <end position="50"/>
    </location>
</feature>
<dbReference type="EMBL" id="LAZR01018377">
    <property type="protein sequence ID" value="KKL96639.1"/>
    <property type="molecule type" value="Genomic_DNA"/>
</dbReference>